<dbReference type="Proteomes" id="UP000014204">
    <property type="component" value="Unassembled WGS sequence"/>
</dbReference>
<reference evidence="2 3" key="1">
    <citation type="submission" date="2013-04" db="EMBL/GenBank/DDBJ databases">
        <title>The Genome Sequence of Enterorhabdus caecimuris B7.</title>
        <authorList>
            <consortium name="The Broad Institute Genomics Platform"/>
            <consortium name="The Broad Institute Genome Sequencing Center for Infectious Disease"/>
            <person name="Earl A."/>
            <person name="Xavier R."/>
            <person name="Elson C."/>
            <person name="Duck W."/>
            <person name="Walker B."/>
            <person name="Young S."/>
            <person name="Zeng Q."/>
            <person name="Gargeya S."/>
            <person name="Fitzgerald M."/>
            <person name="Haas B."/>
            <person name="Abouelleil A."/>
            <person name="Allen A.W."/>
            <person name="Alvarado L."/>
            <person name="Arachchi H.M."/>
            <person name="Berlin A.M."/>
            <person name="Chapman S.B."/>
            <person name="Gainer-Dewar J."/>
            <person name="Goldberg J."/>
            <person name="Griggs A."/>
            <person name="Gujja S."/>
            <person name="Hansen M."/>
            <person name="Howarth C."/>
            <person name="Imamovic A."/>
            <person name="Ireland A."/>
            <person name="Larimer J."/>
            <person name="McCowan C."/>
            <person name="Murphy C."/>
            <person name="Pearson M."/>
            <person name="Poon T.W."/>
            <person name="Priest M."/>
            <person name="Roberts A."/>
            <person name="Saif S."/>
            <person name="Shea T."/>
            <person name="Sisk P."/>
            <person name="Sykes S."/>
            <person name="Wortman J."/>
            <person name="Nusbaum C."/>
            <person name="Birren B."/>
        </authorList>
    </citation>
    <scope>NUCLEOTIDE SEQUENCE [LARGE SCALE GENOMIC DNA]</scope>
    <source>
        <strain evidence="2 3">B7</strain>
    </source>
</reference>
<dbReference type="AlphaFoldDB" id="R9LA47"/>
<dbReference type="EMBL" id="ASSY01000005">
    <property type="protein sequence ID" value="EOS52612.1"/>
    <property type="molecule type" value="Genomic_DNA"/>
</dbReference>
<keyword evidence="1" id="KW-1133">Transmembrane helix</keyword>
<sequence length="308" mass="33982">MNLVLATIFAPENLFVNGFAGLVSLVPYLFMAWMLPPKSPRTYWAVCIGMMAGLSLFRPLYTPLLRIALMFLTTVVVPMMLLGGSFPRRLIVMTVCLLLQSCAEMIGAGLWVLMTGLGTMDNSLAWEYPLPFLLTGTVGHLVCLPLMLAGMMKVYQRWFPLRKGDGGAGEATPSWLVWYSLFPLTQLFLLIMIENIVADHCHGDLAYTLAILALFVLCFAADGLLAASMAQSAKKEQADFEAAALEKSVAACLKQVKVMEAELMETSRLRHDLRNHVQVAQLLAVQGQYEAARAYLAEASIMREDSFS</sequence>
<evidence type="ECO:0000256" key="1">
    <source>
        <dbReference type="SAM" id="Phobius"/>
    </source>
</evidence>
<dbReference type="HOGENOM" id="CLU_902351_0_0_11"/>
<dbReference type="eggNOG" id="ENOG5031U3F">
    <property type="taxonomic scope" value="Bacteria"/>
</dbReference>
<evidence type="ECO:0000313" key="2">
    <source>
        <dbReference type="EMBL" id="EOS52612.1"/>
    </source>
</evidence>
<feature type="transmembrane region" description="Helical" evidence="1">
    <location>
        <begin position="14"/>
        <end position="35"/>
    </location>
</feature>
<dbReference type="OrthoDB" id="9546037at2"/>
<protein>
    <recommendedName>
        <fullName evidence="4">SpoOB alpha-helical domain-containing protein</fullName>
    </recommendedName>
</protein>
<feature type="transmembrane region" description="Helical" evidence="1">
    <location>
        <begin position="205"/>
        <end position="227"/>
    </location>
</feature>
<proteinExistence type="predicted"/>
<feature type="transmembrane region" description="Helical" evidence="1">
    <location>
        <begin position="132"/>
        <end position="155"/>
    </location>
</feature>
<comment type="caution">
    <text evidence="2">The sequence shown here is derived from an EMBL/GenBank/DDBJ whole genome shotgun (WGS) entry which is preliminary data.</text>
</comment>
<gene>
    <name evidence="2" type="ORF">C811_00648</name>
</gene>
<organism evidence="2 3">
    <name type="scientific">Adlercreutzia caecimuris B7</name>
    <dbReference type="NCBI Taxonomy" id="1235794"/>
    <lineage>
        <taxon>Bacteria</taxon>
        <taxon>Bacillati</taxon>
        <taxon>Actinomycetota</taxon>
        <taxon>Coriobacteriia</taxon>
        <taxon>Eggerthellales</taxon>
        <taxon>Eggerthellaceae</taxon>
        <taxon>Adlercreutzia</taxon>
    </lineage>
</organism>
<evidence type="ECO:0000313" key="3">
    <source>
        <dbReference type="Proteomes" id="UP000014204"/>
    </source>
</evidence>
<feature type="transmembrane region" description="Helical" evidence="1">
    <location>
        <begin position="90"/>
        <end position="112"/>
    </location>
</feature>
<feature type="transmembrane region" description="Helical" evidence="1">
    <location>
        <begin position="67"/>
        <end position="83"/>
    </location>
</feature>
<keyword evidence="1" id="KW-0472">Membrane</keyword>
<evidence type="ECO:0008006" key="4">
    <source>
        <dbReference type="Google" id="ProtNLM"/>
    </source>
</evidence>
<feature type="transmembrane region" description="Helical" evidence="1">
    <location>
        <begin position="176"/>
        <end position="193"/>
    </location>
</feature>
<keyword evidence="3" id="KW-1185">Reference proteome</keyword>
<dbReference type="STRING" id="1235794.C811_00648"/>
<dbReference type="GeneID" id="82190241"/>
<name>R9LA47_9ACTN</name>
<accession>R9LA47</accession>
<keyword evidence="1" id="KW-0812">Transmembrane</keyword>
<dbReference type="RefSeq" id="WP_016308876.1">
    <property type="nucleotide sequence ID" value="NZ_KE159646.1"/>
</dbReference>